<dbReference type="Gene3D" id="3.40.50.150">
    <property type="entry name" value="Vaccinia Virus protein VP39"/>
    <property type="match status" value="1"/>
</dbReference>
<reference evidence="6 7" key="1">
    <citation type="submission" date="2018-02" db="EMBL/GenBank/DDBJ databases">
        <title>Comparative genomes isolates from brazilian mangrove.</title>
        <authorList>
            <person name="Araujo J.E."/>
            <person name="Taketani R.G."/>
            <person name="Silva M.C.P."/>
            <person name="Loureco M.V."/>
            <person name="Andreote F.D."/>
        </authorList>
    </citation>
    <scope>NUCLEOTIDE SEQUENCE [LARGE SCALE GENOMIC DNA]</scope>
    <source>
        <strain evidence="6 7">Hex-1 MGV</strain>
    </source>
</reference>
<dbReference type="EMBL" id="PUHY01000004">
    <property type="protein sequence ID" value="PQO39914.1"/>
    <property type="molecule type" value="Genomic_DNA"/>
</dbReference>
<comment type="caution">
    <text evidence="6">The sequence shown here is derived from an EMBL/GenBank/DDBJ whole genome shotgun (WGS) entry which is preliminary data.</text>
</comment>
<dbReference type="GO" id="GO:0009007">
    <property type="term" value="F:site-specific DNA-methyltransferase (adenine-specific) activity"/>
    <property type="evidence" value="ECO:0007669"/>
    <property type="project" value="UniProtKB-EC"/>
</dbReference>
<accession>A0A2S8G6Z2</accession>
<evidence type="ECO:0000256" key="1">
    <source>
        <dbReference type="ARBA" id="ARBA00011900"/>
    </source>
</evidence>
<dbReference type="InterPro" id="IPR050953">
    <property type="entry name" value="N4_N6_ade-DNA_methylase"/>
</dbReference>
<gene>
    <name evidence="6" type="ORF">C5Y83_04050</name>
</gene>
<evidence type="ECO:0000256" key="2">
    <source>
        <dbReference type="ARBA" id="ARBA00022603"/>
    </source>
</evidence>
<comment type="catalytic activity">
    <reaction evidence="4">
        <text>a 2'-deoxyadenosine in DNA + S-adenosyl-L-methionine = an N(6)-methyl-2'-deoxyadenosine in DNA + S-adenosyl-L-homocysteine + H(+)</text>
        <dbReference type="Rhea" id="RHEA:15197"/>
        <dbReference type="Rhea" id="RHEA-COMP:12418"/>
        <dbReference type="Rhea" id="RHEA-COMP:12419"/>
        <dbReference type="ChEBI" id="CHEBI:15378"/>
        <dbReference type="ChEBI" id="CHEBI:57856"/>
        <dbReference type="ChEBI" id="CHEBI:59789"/>
        <dbReference type="ChEBI" id="CHEBI:90615"/>
        <dbReference type="ChEBI" id="CHEBI:90616"/>
        <dbReference type="EC" id="2.1.1.72"/>
    </reaction>
</comment>
<dbReference type="InterPro" id="IPR029063">
    <property type="entry name" value="SAM-dependent_MTases_sf"/>
</dbReference>
<keyword evidence="3" id="KW-0808">Transferase</keyword>
<dbReference type="EC" id="2.1.1.72" evidence="1"/>
<evidence type="ECO:0000256" key="3">
    <source>
        <dbReference type="ARBA" id="ARBA00022679"/>
    </source>
</evidence>
<dbReference type="Proteomes" id="UP000238322">
    <property type="component" value="Unassembled WGS sequence"/>
</dbReference>
<name>A0A2S8G6Z2_9BACT</name>
<dbReference type="AlphaFoldDB" id="A0A2S8G6Z2"/>
<proteinExistence type="predicted"/>
<dbReference type="GO" id="GO:0032259">
    <property type="term" value="P:methylation"/>
    <property type="evidence" value="ECO:0007669"/>
    <property type="project" value="UniProtKB-KW"/>
</dbReference>
<evidence type="ECO:0000313" key="6">
    <source>
        <dbReference type="EMBL" id="PQO39914.1"/>
    </source>
</evidence>
<sequence length="754" mass="85774">MPTVSISSSAYRFESELARLSPRQRREHGVFYTPWEVAKAIVRQVDRRLKFDFNLRLGLADQLTWKSAFLDGVTLPDGVDPDDLVVRILEPSAGSGVFLVAALSQMYLNLSKDHLANGGNENSFQKCWQAFAEEDLPHRLHAIELLSDAIPPARETIGQFFAATGLSQDASKFVRIHCGNALDPKVHSKLGPPATVVLGNPPYAAASSNNGAWIKQLLRGTVDGKKRFRNYFEVTGQPLNERKLWLHDDYVKFLRISQWHLERSGLGVIGLVTNHGFLDNVTFRGLRYQLADQFDRIDILDLNGNSKKRGATSRLSRDESVFDIGQGVAIAVLSQSPKPMRKAIHFGELWGPRAGKLARLTDSNWEELTNQELSPSSPHYFFVPRQLATSKEYQQGISITELIPQSTSTIVTARDSIVIDTDRERLMKRIEEFCDSRISDDQLRAKFFPRPRSGKYLPGDTRGWKLPKAREMLRRDCEWKKKIARCAYRPFDSRWIYWSPEMIDWPRGEVMQAMQEAGALALIVRRQMPPERACNFFLATNELTVDGILRSDNRGNETLLPVTIKGQENLCRERLPSHLADSEVHAIFAYLYALFHASEYRTHFAESLRLDYPRVFFPEAKQTFDLFAKLGDTLLKTHLRSSPQHDLPVAGPLPPVASGHPKWKDDLVWIDRKTPLTEVRESEWLFHIGSHQVLRKWLKDRRHTTLTTDEVRSYLGIVDAIRETRVIVGKIDDAIKKLGGLHRALSIARVDSPT</sequence>
<dbReference type="SUPFAM" id="SSF53335">
    <property type="entry name" value="S-adenosyl-L-methionine-dependent methyltransferases"/>
    <property type="match status" value="1"/>
</dbReference>
<feature type="domain" description="Type ISP restriction-modification enzyme LLaBIII C-terminal specificity" evidence="5">
    <location>
        <begin position="402"/>
        <end position="715"/>
    </location>
</feature>
<dbReference type="PRINTS" id="PR00507">
    <property type="entry name" value="N12N6MTFRASE"/>
</dbReference>
<dbReference type="PANTHER" id="PTHR33841:SF1">
    <property type="entry name" value="DNA METHYLTRANSFERASE A"/>
    <property type="match status" value="1"/>
</dbReference>
<evidence type="ECO:0000259" key="5">
    <source>
        <dbReference type="Pfam" id="PF18135"/>
    </source>
</evidence>
<dbReference type="InterPro" id="IPR041635">
    <property type="entry name" value="Type_ISP_LLaBIII_C"/>
</dbReference>
<protein>
    <recommendedName>
        <fullName evidence="1">site-specific DNA-methyltransferase (adenine-specific)</fullName>
        <ecNumber evidence="1">2.1.1.72</ecNumber>
    </recommendedName>
</protein>
<evidence type="ECO:0000313" key="7">
    <source>
        <dbReference type="Proteomes" id="UP000238322"/>
    </source>
</evidence>
<evidence type="ECO:0000256" key="4">
    <source>
        <dbReference type="ARBA" id="ARBA00047942"/>
    </source>
</evidence>
<keyword evidence="2" id="KW-0489">Methyltransferase</keyword>
<dbReference type="PANTHER" id="PTHR33841">
    <property type="entry name" value="DNA METHYLTRANSFERASE YEEA-RELATED"/>
    <property type="match status" value="1"/>
</dbReference>
<dbReference type="Pfam" id="PF18135">
    <property type="entry name" value="Type_ISP_C"/>
    <property type="match status" value="1"/>
</dbReference>
<organism evidence="6 7">
    <name type="scientific">Blastopirellula marina</name>
    <dbReference type="NCBI Taxonomy" id="124"/>
    <lineage>
        <taxon>Bacteria</taxon>
        <taxon>Pseudomonadati</taxon>
        <taxon>Planctomycetota</taxon>
        <taxon>Planctomycetia</taxon>
        <taxon>Pirellulales</taxon>
        <taxon>Pirellulaceae</taxon>
        <taxon>Blastopirellula</taxon>
    </lineage>
</organism>